<proteinExistence type="predicted"/>
<feature type="compositionally biased region" description="Low complexity" evidence="3">
    <location>
        <begin position="179"/>
        <end position="192"/>
    </location>
</feature>
<organism evidence="5 6">
    <name type="scientific">Thanatephorus cucumeris (strain AG1-IB / isolate 7/3/14)</name>
    <name type="common">Lettuce bottom rot fungus</name>
    <name type="synonym">Rhizoctonia solani</name>
    <dbReference type="NCBI Taxonomy" id="1108050"/>
    <lineage>
        <taxon>Eukaryota</taxon>
        <taxon>Fungi</taxon>
        <taxon>Dikarya</taxon>
        <taxon>Basidiomycota</taxon>
        <taxon>Agaricomycotina</taxon>
        <taxon>Agaricomycetes</taxon>
        <taxon>Cantharellales</taxon>
        <taxon>Ceratobasidiaceae</taxon>
        <taxon>Rhizoctonia</taxon>
        <taxon>Rhizoctonia solani AG-1</taxon>
    </lineage>
</organism>
<name>A0A0B7F6U3_THACB</name>
<evidence type="ECO:0000259" key="4">
    <source>
        <dbReference type="Pfam" id="PF14634"/>
    </source>
</evidence>
<dbReference type="AlphaFoldDB" id="A0A0B7F6U3"/>
<dbReference type="GO" id="GO:0007131">
    <property type="term" value="P:reciprocal meiotic recombination"/>
    <property type="evidence" value="ECO:0007669"/>
    <property type="project" value="InterPro"/>
</dbReference>
<dbReference type="PANTHER" id="PTHR22663">
    <property type="entry name" value="RING FINGER PROTEIN NARYA-RELATED"/>
    <property type="match status" value="1"/>
</dbReference>
<feature type="domain" description="RING-type" evidence="4">
    <location>
        <begin position="15"/>
        <end position="61"/>
    </location>
</feature>
<dbReference type="EMBL" id="LN679100">
    <property type="protein sequence ID" value="CEL51923.1"/>
    <property type="molecule type" value="Genomic_DNA"/>
</dbReference>
<feature type="compositionally biased region" description="Low complexity" evidence="3">
    <location>
        <begin position="293"/>
        <end position="303"/>
    </location>
</feature>
<sequence>MQASSTDNSIWEYVHCSVCMMLFLPPNRPDPVPDVPFWLTECGHVICNNHLMPDQSCASCGAKNPSIVPLQRNMSPPVSEWFRSLADTHENLIMASRIQYNTFTALIRHYRQRYDTAKVMIKQLQAELMLLRGQVAQGYPAVSPRLGPPEQKRVYESGYASSAGSATKRKRDDMEGAMSSPRSRSTPNRPTRVINGHNNTVKGYKNGGIALKTDYGSQLVGHGSSATSRQSETRTLDAQQYTFIPPSTPLRNRPVGSVVEQRMPGTLMRNPISRPQSAAVMPPPAQDPRRATARAASTSRSGSNAQDNTSTAPSTATYTGTFVGRPLAPLQDTQGFLVNEGGGTRTFGVRDRRRFIPGMPVGSKSRFAAG</sequence>
<dbReference type="InterPro" id="IPR042123">
    <property type="entry name" value="Zip3/RNF212-like"/>
</dbReference>
<feature type="coiled-coil region" evidence="2">
    <location>
        <begin position="107"/>
        <end position="134"/>
    </location>
</feature>
<dbReference type="OrthoDB" id="2535391at2759"/>
<reference evidence="5 6" key="1">
    <citation type="submission" date="2014-11" db="EMBL/GenBank/DDBJ databases">
        <authorList>
            <person name="Wibberg Daniel"/>
        </authorList>
    </citation>
    <scope>NUCLEOTIDE SEQUENCE [LARGE SCALE GENOMIC DNA]</scope>
    <source>
        <strain evidence="5">Rhizoctonia solani AG1-IB 7/3/14</strain>
    </source>
</reference>
<evidence type="ECO:0000256" key="1">
    <source>
        <dbReference type="ARBA" id="ARBA00023254"/>
    </source>
</evidence>
<dbReference type="GO" id="GO:0019789">
    <property type="term" value="F:SUMO transferase activity"/>
    <property type="evidence" value="ECO:0007669"/>
    <property type="project" value="InterPro"/>
</dbReference>
<keyword evidence="1" id="KW-0469">Meiosis</keyword>
<feature type="region of interest" description="Disordered" evidence="3">
    <location>
        <begin position="156"/>
        <end position="204"/>
    </location>
</feature>
<dbReference type="GO" id="GO:0000795">
    <property type="term" value="C:synaptonemal complex"/>
    <property type="evidence" value="ECO:0007669"/>
    <property type="project" value="InterPro"/>
</dbReference>
<dbReference type="PANTHER" id="PTHR22663:SF17">
    <property type="entry name" value="RING FINGER PROTEIN NARYA-RELATED"/>
    <property type="match status" value="1"/>
</dbReference>
<gene>
    <name evidence="5" type="ORF">RSOLAG1IB_00460</name>
</gene>
<dbReference type="GO" id="GO:0007129">
    <property type="term" value="P:homologous chromosome pairing at meiosis"/>
    <property type="evidence" value="ECO:0007669"/>
    <property type="project" value="TreeGrafter"/>
</dbReference>
<evidence type="ECO:0000313" key="5">
    <source>
        <dbReference type="EMBL" id="CEL51923.1"/>
    </source>
</evidence>
<dbReference type="InterPro" id="IPR001841">
    <property type="entry name" value="Znf_RING"/>
</dbReference>
<dbReference type="Proteomes" id="UP000059188">
    <property type="component" value="Unassembled WGS sequence"/>
</dbReference>
<feature type="region of interest" description="Disordered" evidence="3">
    <location>
        <begin position="268"/>
        <end position="320"/>
    </location>
</feature>
<dbReference type="STRING" id="1108050.A0A0B7F6U3"/>
<accession>A0A0B7F6U3</accession>
<dbReference type="GO" id="GO:0016925">
    <property type="term" value="P:protein sumoylation"/>
    <property type="evidence" value="ECO:0007669"/>
    <property type="project" value="TreeGrafter"/>
</dbReference>
<evidence type="ECO:0000256" key="3">
    <source>
        <dbReference type="SAM" id="MobiDB-lite"/>
    </source>
</evidence>
<evidence type="ECO:0000256" key="2">
    <source>
        <dbReference type="SAM" id="Coils"/>
    </source>
</evidence>
<feature type="compositionally biased region" description="Polar residues" evidence="3">
    <location>
        <begin position="304"/>
        <end position="320"/>
    </location>
</feature>
<evidence type="ECO:0000313" key="6">
    <source>
        <dbReference type="Proteomes" id="UP000059188"/>
    </source>
</evidence>
<keyword evidence="6" id="KW-1185">Reference proteome</keyword>
<dbReference type="Pfam" id="PF14634">
    <property type="entry name" value="zf-RING_5"/>
    <property type="match status" value="1"/>
</dbReference>
<protein>
    <recommendedName>
        <fullName evidence="4">RING-type domain-containing protein</fullName>
    </recommendedName>
</protein>
<feature type="compositionally biased region" description="Low complexity" evidence="3">
    <location>
        <begin position="157"/>
        <end position="166"/>
    </location>
</feature>
<keyword evidence="2" id="KW-0175">Coiled coil</keyword>